<evidence type="ECO:0000313" key="3">
    <source>
        <dbReference type="Proteomes" id="UP000001593"/>
    </source>
</evidence>
<evidence type="ECO:0000313" key="2">
    <source>
        <dbReference type="EMBL" id="EDO35605.1"/>
    </source>
</evidence>
<dbReference type="PRINTS" id="PR00837">
    <property type="entry name" value="V5TPXLIKE"/>
</dbReference>
<dbReference type="Gene3D" id="3.40.33.10">
    <property type="entry name" value="CAP"/>
    <property type="match status" value="1"/>
</dbReference>
<dbReference type="STRING" id="45351.A7SL01"/>
<accession>A7SL01</accession>
<dbReference type="KEGG" id="nve:5507039"/>
<protein>
    <recommendedName>
        <fullName evidence="1">SCP domain-containing protein</fullName>
    </recommendedName>
</protein>
<feature type="non-terminal residue" evidence="2">
    <location>
        <position position="1"/>
    </location>
</feature>
<feature type="domain" description="SCP" evidence="1">
    <location>
        <begin position="1"/>
        <end position="125"/>
    </location>
</feature>
<evidence type="ECO:0000259" key="1">
    <source>
        <dbReference type="SMART" id="SM00198"/>
    </source>
</evidence>
<dbReference type="SUPFAM" id="SSF55797">
    <property type="entry name" value="PR-1-like"/>
    <property type="match status" value="1"/>
</dbReference>
<dbReference type="InterPro" id="IPR001283">
    <property type="entry name" value="CRISP-related"/>
</dbReference>
<feature type="non-terminal residue" evidence="2">
    <location>
        <position position="135"/>
    </location>
</feature>
<proteinExistence type="predicted"/>
<dbReference type="FunFam" id="3.40.33.10:FF:000002">
    <property type="entry name" value="Golgi-associated plant pathogenesis-related protein 1"/>
    <property type="match status" value="1"/>
</dbReference>
<dbReference type="Pfam" id="PF00188">
    <property type="entry name" value="CAP"/>
    <property type="match status" value="1"/>
</dbReference>
<dbReference type="AlphaFoldDB" id="A7SL01"/>
<dbReference type="InParanoid" id="A7SL01"/>
<dbReference type="InterPro" id="IPR014044">
    <property type="entry name" value="CAP_dom"/>
</dbReference>
<keyword evidence="3" id="KW-1185">Reference proteome</keyword>
<organism evidence="2 3">
    <name type="scientific">Nematostella vectensis</name>
    <name type="common">Starlet sea anemone</name>
    <dbReference type="NCBI Taxonomy" id="45351"/>
    <lineage>
        <taxon>Eukaryota</taxon>
        <taxon>Metazoa</taxon>
        <taxon>Cnidaria</taxon>
        <taxon>Anthozoa</taxon>
        <taxon>Hexacorallia</taxon>
        <taxon>Actiniaria</taxon>
        <taxon>Edwardsiidae</taxon>
        <taxon>Nematostella</taxon>
    </lineage>
</organism>
<dbReference type="PANTHER" id="PTHR10334">
    <property type="entry name" value="CYSTEINE-RICH SECRETORY PROTEIN-RELATED"/>
    <property type="match status" value="1"/>
</dbReference>
<dbReference type="OrthoDB" id="5973011at2759"/>
<dbReference type="CDD" id="cd05382">
    <property type="entry name" value="CAP_GAPR1-like"/>
    <property type="match status" value="1"/>
</dbReference>
<dbReference type="InterPro" id="IPR035940">
    <property type="entry name" value="CAP_sf"/>
</dbReference>
<dbReference type="InterPro" id="IPR034113">
    <property type="entry name" value="SCP_GAPR1-like"/>
</dbReference>
<dbReference type="Proteomes" id="UP000001593">
    <property type="component" value="Unassembled WGS sequence"/>
</dbReference>
<gene>
    <name evidence="2" type="ORF">NEMVEDRAFT_v1g55558</name>
</gene>
<dbReference type="SMART" id="SM00198">
    <property type="entry name" value="SCP"/>
    <property type="match status" value="1"/>
</dbReference>
<name>A7SL01_NEMVE</name>
<dbReference type="PhylomeDB" id="A7SL01"/>
<dbReference type="EMBL" id="DS469693">
    <property type="protein sequence ID" value="EDO35605.1"/>
    <property type="molecule type" value="Genomic_DNA"/>
</dbReference>
<dbReference type="GO" id="GO:0005615">
    <property type="term" value="C:extracellular space"/>
    <property type="evidence" value="ECO:0000318"/>
    <property type="project" value="GO_Central"/>
</dbReference>
<sequence length="135" mass="15058">LELHNKYRKIHDSPPMKLNDEMSKSAQAWADKLASMEKQQHSNEKDLGENLSYGCPTRTVESVVEGWYNEVCKPGYAFGGATGGATLHFTQIVWKASTELGFGSAKGTKCTYVVGRYKKRGNFGDEKDYDANVKK</sequence>
<dbReference type="HOGENOM" id="CLU_035730_9_4_1"/>
<reference evidence="2 3" key="1">
    <citation type="journal article" date="2007" name="Science">
        <title>Sea anemone genome reveals ancestral eumetazoan gene repertoire and genomic organization.</title>
        <authorList>
            <person name="Putnam N.H."/>
            <person name="Srivastava M."/>
            <person name="Hellsten U."/>
            <person name="Dirks B."/>
            <person name="Chapman J."/>
            <person name="Salamov A."/>
            <person name="Terry A."/>
            <person name="Shapiro H."/>
            <person name="Lindquist E."/>
            <person name="Kapitonov V.V."/>
            <person name="Jurka J."/>
            <person name="Genikhovich G."/>
            <person name="Grigoriev I.V."/>
            <person name="Lucas S.M."/>
            <person name="Steele R.E."/>
            <person name="Finnerty J.R."/>
            <person name="Technau U."/>
            <person name="Martindale M.Q."/>
            <person name="Rokhsar D.S."/>
        </authorList>
    </citation>
    <scope>NUCLEOTIDE SEQUENCE [LARGE SCALE GENOMIC DNA]</scope>
    <source>
        <strain evidence="3">CH2 X CH6</strain>
    </source>
</reference>
<dbReference type="eggNOG" id="KOG3017">
    <property type="taxonomic scope" value="Eukaryota"/>
</dbReference>